<keyword evidence="1" id="KW-0472">Membrane</keyword>
<evidence type="ECO:0000259" key="2">
    <source>
        <dbReference type="PROSITE" id="PS50883"/>
    </source>
</evidence>
<protein>
    <submittedName>
        <fullName evidence="3">EAL domain-containing protein</fullName>
    </submittedName>
</protein>
<keyword evidence="4" id="KW-1185">Reference proteome</keyword>
<dbReference type="InterPro" id="IPR050706">
    <property type="entry name" value="Cyclic-di-GMP_PDE-like"/>
</dbReference>
<keyword evidence="1" id="KW-1133">Transmembrane helix</keyword>
<dbReference type="Proteomes" id="UP000460257">
    <property type="component" value="Unassembled WGS sequence"/>
</dbReference>
<dbReference type="PANTHER" id="PTHR33121:SF71">
    <property type="entry name" value="OXYGEN SENSOR PROTEIN DOSP"/>
    <property type="match status" value="1"/>
</dbReference>
<feature type="transmembrane region" description="Helical" evidence="1">
    <location>
        <begin position="6"/>
        <end position="21"/>
    </location>
</feature>
<accession>A0A6N7IYA1</accession>
<dbReference type="Pfam" id="PF00563">
    <property type="entry name" value="EAL"/>
    <property type="match status" value="1"/>
</dbReference>
<evidence type="ECO:0000256" key="1">
    <source>
        <dbReference type="SAM" id="Phobius"/>
    </source>
</evidence>
<name>A0A6N7IYA1_9FIRM</name>
<dbReference type="InterPro" id="IPR035919">
    <property type="entry name" value="EAL_sf"/>
</dbReference>
<feature type="transmembrane region" description="Helical" evidence="1">
    <location>
        <begin position="68"/>
        <end position="89"/>
    </location>
</feature>
<dbReference type="PANTHER" id="PTHR33121">
    <property type="entry name" value="CYCLIC DI-GMP PHOSPHODIESTERASE PDEF"/>
    <property type="match status" value="1"/>
</dbReference>
<dbReference type="Gene3D" id="3.20.20.450">
    <property type="entry name" value="EAL domain"/>
    <property type="match status" value="1"/>
</dbReference>
<comment type="caution">
    <text evidence="3">The sequence shown here is derived from an EMBL/GenBank/DDBJ whole genome shotgun (WGS) entry which is preliminary data.</text>
</comment>
<organism evidence="3 4">
    <name type="scientific">Candidatus Weimeria bifida</name>
    <dbReference type="NCBI Taxonomy" id="2599074"/>
    <lineage>
        <taxon>Bacteria</taxon>
        <taxon>Bacillati</taxon>
        <taxon>Bacillota</taxon>
        <taxon>Clostridia</taxon>
        <taxon>Lachnospirales</taxon>
        <taxon>Lachnospiraceae</taxon>
        <taxon>Candidatus Weimeria</taxon>
    </lineage>
</organism>
<evidence type="ECO:0000313" key="4">
    <source>
        <dbReference type="Proteomes" id="UP000460257"/>
    </source>
</evidence>
<dbReference type="SMART" id="SM00052">
    <property type="entry name" value="EAL"/>
    <property type="match status" value="1"/>
</dbReference>
<feature type="transmembrane region" description="Helical" evidence="1">
    <location>
        <begin position="136"/>
        <end position="163"/>
    </location>
</feature>
<proteinExistence type="predicted"/>
<dbReference type="GO" id="GO:0071111">
    <property type="term" value="F:cyclic-guanylate-specific phosphodiesterase activity"/>
    <property type="evidence" value="ECO:0007669"/>
    <property type="project" value="InterPro"/>
</dbReference>
<dbReference type="CDD" id="cd01948">
    <property type="entry name" value="EAL"/>
    <property type="match status" value="1"/>
</dbReference>
<feature type="transmembrane region" description="Helical" evidence="1">
    <location>
        <begin position="33"/>
        <end position="56"/>
    </location>
</feature>
<dbReference type="PROSITE" id="PS50883">
    <property type="entry name" value="EAL"/>
    <property type="match status" value="1"/>
</dbReference>
<sequence>MNIITQLCGIALLTVVVFFYRRQKKVDFRSSYLFNIALEADLSCLFLDILSIVAIIHDNYYGGQIAGVVTAVICKLYLMALIFMLYIGFDYTVSQMPITQEGEKKIAHAAISLYIFIAVLIAVLPIYYWNSGDITYSYGPACIATYFFAAFFILATLIMALYYRKRIPRTVFATIMFLTTTDLAVALIQFIFPQVLVVGFGSALGLCVIYLELENPGTQIDKITGLFNLSTFQLYIEDFNRKNLQFSYIFIKLIDDLSTSSERYNATVMKAASYFGSLPHSRAFYDGQHGFFIIFHNPKTAEETADKVNRELKKFCHENRISFLEGLETEGRRADSVTEILEILGLLSVNGEYSDSGIITLTESMYERMRQERSMSKEIENAIEEGRVEAFFQPIYSIDEDAFTGAEALVRIRREDGTIIPPGMFIPVAEKTGQVTNIGDIMFEQTLALIKNGELSDLGVKFIDINLSVLQCEDDTLSSRYLKKMIEAGVPPQMFCFEITETAMIVDRDSLLNNLNAFRDAGCSCSLDDFGNGESNLNYVVDMPINFIKADRSMVTKYTESSRVGLIMDSMIHMANGLSLKIVAEGVETVKDLDAMKHLKVDYIQGFYFSKPLPKDEYIRFLRKNKKSA</sequence>
<dbReference type="InterPro" id="IPR001633">
    <property type="entry name" value="EAL_dom"/>
</dbReference>
<dbReference type="SUPFAM" id="SSF141868">
    <property type="entry name" value="EAL domain-like"/>
    <property type="match status" value="1"/>
</dbReference>
<feature type="domain" description="EAL" evidence="2">
    <location>
        <begin position="372"/>
        <end position="626"/>
    </location>
</feature>
<feature type="transmembrane region" description="Helical" evidence="1">
    <location>
        <begin position="110"/>
        <end position="130"/>
    </location>
</feature>
<evidence type="ECO:0000313" key="3">
    <source>
        <dbReference type="EMBL" id="MQN01281.1"/>
    </source>
</evidence>
<dbReference type="AlphaFoldDB" id="A0A6N7IYA1"/>
<gene>
    <name evidence="3" type="ORF">FRC54_04955</name>
</gene>
<keyword evidence="1" id="KW-0812">Transmembrane</keyword>
<dbReference type="EMBL" id="VOGC01000004">
    <property type="protein sequence ID" value="MQN01281.1"/>
    <property type="molecule type" value="Genomic_DNA"/>
</dbReference>
<feature type="transmembrane region" description="Helical" evidence="1">
    <location>
        <begin position="170"/>
        <end position="188"/>
    </location>
</feature>
<reference evidence="3" key="1">
    <citation type="journal article" date="2020" name="Appl. Environ. Microbiol.">
        <title>Medium-Chain Fatty Acid Synthesis by 'Candidatus Weimeria bifida' gen. nov., sp. nov., and 'Candidatus Pseudoramibacter fermentans' sp. nov.</title>
        <authorList>
            <person name="Scarborough M.J."/>
            <person name="Myers K.S."/>
            <person name="Donohue T.J."/>
            <person name="Noguera D.R."/>
        </authorList>
    </citation>
    <scope>NUCLEOTIDE SEQUENCE</scope>
    <source>
        <strain evidence="3">LCO1.1</strain>
    </source>
</reference>